<evidence type="ECO:0000256" key="1">
    <source>
        <dbReference type="SAM" id="MobiDB-lite"/>
    </source>
</evidence>
<proteinExistence type="predicted"/>
<accession>A0A9X9P651</accession>
<evidence type="ECO:0000313" key="3">
    <source>
        <dbReference type="Proteomes" id="UP001164797"/>
    </source>
</evidence>
<protein>
    <submittedName>
        <fullName evidence="2">Uncharacterized protein</fullName>
    </submittedName>
</protein>
<feature type="compositionally biased region" description="Basic and acidic residues" evidence="1">
    <location>
        <begin position="150"/>
        <end position="171"/>
    </location>
</feature>
<dbReference type="RefSeq" id="YP_010754997.1">
    <property type="nucleotide sequence ID" value="NC_073466.1"/>
</dbReference>
<keyword evidence="3" id="KW-1185">Reference proteome</keyword>
<dbReference type="GeneID" id="80019603"/>
<name>A0A9X9P651_9CAUD</name>
<dbReference type="EMBL" id="OP434449">
    <property type="protein sequence ID" value="UYL87160.1"/>
    <property type="molecule type" value="Genomic_DNA"/>
</dbReference>
<reference evidence="2" key="1">
    <citation type="submission" date="2022-09" db="EMBL/GenBank/DDBJ databases">
        <authorList>
            <person name="Washington J.M."/>
            <person name="Situmorang M.A."/>
            <person name="Garlena R.A."/>
            <person name="Russell D.A."/>
            <person name="Jacobs-Sera D."/>
            <person name="Hatfull G.F."/>
        </authorList>
    </citation>
    <scope>NUCLEOTIDE SEQUENCE</scope>
</reference>
<dbReference type="KEGG" id="vg:80019603"/>
<dbReference type="Proteomes" id="UP001164797">
    <property type="component" value="Segment"/>
</dbReference>
<feature type="region of interest" description="Disordered" evidence="1">
    <location>
        <begin position="1"/>
        <end position="35"/>
    </location>
</feature>
<evidence type="ECO:0000313" key="2">
    <source>
        <dbReference type="EMBL" id="UYL87160.1"/>
    </source>
</evidence>
<gene>
    <name evidence="2" type="primary">39</name>
    <name evidence="2" type="ORF">SEA_OSCARSO_39</name>
</gene>
<sequence>MAKDKSKKSTIADDDFARPSDAPAGGDGWKLADDDNDGKLFLITPLRTTTVTTEKYGEKEVIVADVVALNEKKPGKSEEHEEVYVFGAWLQGSLRGYIGERRVLCRLVKEDDKSSGRGYVWKFEDGDADDIAVAREYLASLDPFATKKGSKADDEKPAKGKKSKAEPEPKAGKKKSKK</sequence>
<organism evidence="2 3">
    <name type="scientific">Microbacterium phage OscarSo</name>
    <dbReference type="NCBI Taxonomy" id="2985324"/>
    <lineage>
        <taxon>Viruses</taxon>
        <taxon>Duplodnaviria</taxon>
        <taxon>Heunggongvirae</taxon>
        <taxon>Uroviricota</taxon>
        <taxon>Caudoviricetes</taxon>
        <taxon>Oscarsovirus</taxon>
        <taxon>Oscarsovirus oscarso</taxon>
    </lineage>
</organism>
<feature type="region of interest" description="Disordered" evidence="1">
    <location>
        <begin position="146"/>
        <end position="178"/>
    </location>
</feature>